<evidence type="ECO:0000256" key="1">
    <source>
        <dbReference type="SAM" id="MobiDB-lite"/>
    </source>
</evidence>
<sequence>METKNWTIDIQITEDDTDSNTLARAVLTSPDGKRHESVGLARRNPSDRPVPQIGDELAAGRALMDLADKLIGEAAEDVAQFSGTAH</sequence>
<dbReference type="AlphaFoldDB" id="A0A1H1GSZ9"/>
<evidence type="ECO:0008006" key="4">
    <source>
        <dbReference type="Google" id="ProtNLM"/>
    </source>
</evidence>
<gene>
    <name evidence="2" type="ORF">SAMN04489764_3800</name>
</gene>
<reference evidence="2 3" key="1">
    <citation type="submission" date="2016-10" db="EMBL/GenBank/DDBJ databases">
        <authorList>
            <person name="de Groot N.N."/>
        </authorList>
    </citation>
    <scope>NUCLEOTIDE SEQUENCE [LARGE SCALE GENOMIC DNA]</scope>
    <source>
        <strain evidence="2 3">DSM 43794</strain>
    </source>
</reference>
<protein>
    <recommendedName>
        <fullName evidence="4">DUF1876 domain-containing protein</fullName>
    </recommendedName>
</protein>
<evidence type="ECO:0000313" key="2">
    <source>
        <dbReference type="EMBL" id="SDR16271.1"/>
    </source>
</evidence>
<evidence type="ECO:0000313" key="3">
    <source>
        <dbReference type="Proteomes" id="UP000217103"/>
    </source>
</evidence>
<dbReference type="Proteomes" id="UP000217103">
    <property type="component" value="Unassembled WGS sequence"/>
</dbReference>
<dbReference type="InterPro" id="IPR015057">
    <property type="entry name" value="Rv2632c-like"/>
</dbReference>
<accession>A0A1H1GSZ9</accession>
<dbReference type="Gene3D" id="3.30.160.240">
    <property type="entry name" value="Rv1738"/>
    <property type="match status" value="1"/>
</dbReference>
<dbReference type="InterPro" id="IPR038070">
    <property type="entry name" value="Rv2632c-like_sf"/>
</dbReference>
<dbReference type="STRING" id="35622.SAMN04489764_3800"/>
<dbReference type="EMBL" id="FNKK01000002">
    <property type="protein sequence ID" value="SDR16271.1"/>
    <property type="molecule type" value="Genomic_DNA"/>
</dbReference>
<dbReference type="OrthoDB" id="4828144at2"/>
<name>A0A1H1GSZ9_9ACTN</name>
<dbReference type="RefSeq" id="WP_093260621.1">
    <property type="nucleotide sequence ID" value="NZ_FNKK01000002.1"/>
</dbReference>
<dbReference type="Pfam" id="PF08962">
    <property type="entry name" value="Rv2632c-like"/>
    <property type="match status" value="1"/>
</dbReference>
<organism evidence="2 3">
    <name type="scientific">Thermostaphylospora chromogena</name>
    <dbReference type="NCBI Taxonomy" id="35622"/>
    <lineage>
        <taxon>Bacteria</taxon>
        <taxon>Bacillati</taxon>
        <taxon>Actinomycetota</taxon>
        <taxon>Actinomycetes</taxon>
        <taxon>Streptosporangiales</taxon>
        <taxon>Thermomonosporaceae</taxon>
        <taxon>Thermostaphylospora</taxon>
    </lineage>
</organism>
<proteinExistence type="predicted"/>
<dbReference type="SUPFAM" id="SSF143212">
    <property type="entry name" value="Rv2632c-like"/>
    <property type="match status" value="1"/>
</dbReference>
<keyword evidence="3" id="KW-1185">Reference proteome</keyword>
<feature type="region of interest" description="Disordered" evidence="1">
    <location>
        <begin position="30"/>
        <end position="51"/>
    </location>
</feature>